<dbReference type="PANTHER" id="PTHR30538:SF0">
    <property type="entry name" value="L-LYSINE 2,3-AMINOMUTASE AQ_1632-RELATED"/>
    <property type="match status" value="1"/>
</dbReference>
<dbReference type="GO" id="GO:0003824">
    <property type="term" value="F:catalytic activity"/>
    <property type="evidence" value="ECO:0007669"/>
    <property type="project" value="InterPro"/>
</dbReference>
<organism evidence="9 10">
    <name type="scientific">Eiseniibacteriota bacterium</name>
    <dbReference type="NCBI Taxonomy" id="2212470"/>
    <lineage>
        <taxon>Bacteria</taxon>
        <taxon>Candidatus Eiseniibacteriota</taxon>
    </lineage>
</organism>
<dbReference type="InterPro" id="IPR007197">
    <property type="entry name" value="rSAM"/>
</dbReference>
<dbReference type="PROSITE" id="PS51918">
    <property type="entry name" value="RADICAL_SAM"/>
    <property type="match status" value="1"/>
</dbReference>
<comment type="caution">
    <text evidence="9">The sequence shown here is derived from an EMBL/GenBank/DDBJ whole genome shotgun (WGS) entry which is preliminary data.</text>
</comment>
<name>A0A956LWE9_UNCEI</name>
<evidence type="ECO:0000313" key="9">
    <source>
        <dbReference type="EMBL" id="MCA9726819.1"/>
    </source>
</evidence>
<dbReference type="GO" id="GO:0046872">
    <property type="term" value="F:metal ion binding"/>
    <property type="evidence" value="ECO:0007669"/>
    <property type="project" value="UniProtKB-KW"/>
</dbReference>
<evidence type="ECO:0000256" key="7">
    <source>
        <dbReference type="ARBA" id="ARBA00023014"/>
    </source>
</evidence>
<evidence type="ECO:0000256" key="6">
    <source>
        <dbReference type="ARBA" id="ARBA00023004"/>
    </source>
</evidence>
<dbReference type="InterPro" id="IPR013785">
    <property type="entry name" value="Aldolase_TIM"/>
</dbReference>
<sequence length="430" mass="47330">MSYRGLAIPTSNGSSAPSIPYPVAPPVPSAAAPRVGPASEAGSGRSVASSHAHHVRYVRSASQIRGIPVDVAATLSDVAKRYVFRANDYYLGLIDWNDPEDPIRQLVIPRVEELADFGKLDASNEAANTVAQGVQHKYRDTALVLVNSVCGAYCRYCFRKRLFMDENDETVHDLAPAFAYIGSHPEISDVLLTGGDPLIMSTGKLRAIVERFAAMPHIRTIRIGSKMPAFNPYRLLEDPSLQALFREFSSNDRAIYLMAHFDHPRELTPIAREGVICARENGARVVNQCPIIRGINDDADVLAELVTTMTNLGAPQYYLFQCRPTAGNAAYEMPLVRGWKLFESAMQQVSGLSRRARYCMSHATGKIEVLGVDDDFIYLRYHRAKNPADAGRVMVCHRDDEAFWFDGLRQIDLRGAVDSANAVVAASTVA</sequence>
<dbReference type="InterPro" id="IPR058240">
    <property type="entry name" value="rSAM_sf"/>
</dbReference>
<dbReference type="SFLD" id="SFLDG01070">
    <property type="entry name" value="PLP-dependent"/>
    <property type="match status" value="1"/>
</dbReference>
<evidence type="ECO:0000259" key="8">
    <source>
        <dbReference type="PROSITE" id="PS51918"/>
    </source>
</evidence>
<dbReference type="InterPro" id="IPR003739">
    <property type="entry name" value="Lys_aminomutase/Glu_NH3_mut"/>
</dbReference>
<reference evidence="9" key="2">
    <citation type="journal article" date="2021" name="Microbiome">
        <title>Successional dynamics and alternative stable states in a saline activated sludge microbial community over 9 years.</title>
        <authorList>
            <person name="Wang Y."/>
            <person name="Ye J."/>
            <person name="Ju F."/>
            <person name="Liu L."/>
            <person name="Boyd J.A."/>
            <person name="Deng Y."/>
            <person name="Parks D.H."/>
            <person name="Jiang X."/>
            <person name="Yin X."/>
            <person name="Woodcroft B.J."/>
            <person name="Tyson G.W."/>
            <person name="Hugenholtz P."/>
            <person name="Polz M.F."/>
            <person name="Zhang T."/>
        </authorList>
    </citation>
    <scope>NUCLEOTIDE SEQUENCE</scope>
    <source>
        <strain evidence="9">HKST-UBA01</strain>
    </source>
</reference>
<evidence type="ECO:0000256" key="1">
    <source>
        <dbReference type="ARBA" id="ARBA00001933"/>
    </source>
</evidence>
<dbReference type="Proteomes" id="UP000697710">
    <property type="component" value="Unassembled WGS sequence"/>
</dbReference>
<proteinExistence type="predicted"/>
<evidence type="ECO:0000256" key="4">
    <source>
        <dbReference type="ARBA" id="ARBA00022723"/>
    </source>
</evidence>
<dbReference type="EMBL" id="JAGQHR010000071">
    <property type="protein sequence ID" value="MCA9726819.1"/>
    <property type="molecule type" value="Genomic_DNA"/>
</dbReference>
<reference evidence="9" key="1">
    <citation type="submission" date="2020-04" db="EMBL/GenBank/DDBJ databases">
        <authorList>
            <person name="Zhang T."/>
        </authorList>
    </citation>
    <scope>NUCLEOTIDE SEQUENCE</scope>
    <source>
        <strain evidence="9">HKST-UBA01</strain>
    </source>
</reference>
<keyword evidence="5" id="KW-0663">Pyridoxal phosphate</keyword>
<dbReference type="SUPFAM" id="SSF102114">
    <property type="entry name" value="Radical SAM enzymes"/>
    <property type="match status" value="1"/>
</dbReference>
<keyword evidence="6" id="KW-0408">Iron</keyword>
<dbReference type="AlphaFoldDB" id="A0A956LWE9"/>
<keyword evidence="7" id="KW-0411">Iron-sulfur</keyword>
<evidence type="ECO:0000256" key="2">
    <source>
        <dbReference type="ARBA" id="ARBA00022485"/>
    </source>
</evidence>
<dbReference type="CDD" id="cd01335">
    <property type="entry name" value="Radical_SAM"/>
    <property type="match status" value="1"/>
</dbReference>
<comment type="cofactor">
    <cofactor evidence="1">
        <name>pyridoxal 5'-phosphate</name>
        <dbReference type="ChEBI" id="CHEBI:597326"/>
    </cofactor>
</comment>
<keyword evidence="2" id="KW-0004">4Fe-4S</keyword>
<dbReference type="GO" id="GO:0051539">
    <property type="term" value="F:4 iron, 4 sulfur cluster binding"/>
    <property type="evidence" value="ECO:0007669"/>
    <property type="project" value="UniProtKB-KW"/>
</dbReference>
<evidence type="ECO:0000256" key="3">
    <source>
        <dbReference type="ARBA" id="ARBA00022691"/>
    </source>
</evidence>
<dbReference type="PANTHER" id="PTHR30538">
    <property type="entry name" value="LYSINE 2,3-AMINOMUTASE-RELATED"/>
    <property type="match status" value="1"/>
</dbReference>
<protein>
    <submittedName>
        <fullName evidence="9">KamA family radical SAM protein</fullName>
    </submittedName>
</protein>
<gene>
    <name evidence="9" type="ORF">KC729_03985</name>
</gene>
<keyword evidence="3" id="KW-0949">S-adenosyl-L-methionine</keyword>
<dbReference type="Gene3D" id="3.20.20.70">
    <property type="entry name" value="Aldolase class I"/>
    <property type="match status" value="1"/>
</dbReference>
<dbReference type="SFLD" id="SFLDS00029">
    <property type="entry name" value="Radical_SAM"/>
    <property type="match status" value="1"/>
</dbReference>
<feature type="domain" description="Radical SAM core" evidence="8">
    <location>
        <begin position="136"/>
        <end position="363"/>
    </location>
</feature>
<accession>A0A956LWE9</accession>
<evidence type="ECO:0000313" key="10">
    <source>
        <dbReference type="Proteomes" id="UP000697710"/>
    </source>
</evidence>
<keyword evidence="4" id="KW-0479">Metal-binding</keyword>
<evidence type="ECO:0000256" key="5">
    <source>
        <dbReference type="ARBA" id="ARBA00022898"/>
    </source>
</evidence>